<keyword evidence="4" id="KW-0482">Metalloprotease</keyword>
<dbReference type="InterPro" id="IPR035068">
    <property type="entry name" value="TldD/PmbA_N"/>
</dbReference>
<evidence type="ECO:0000259" key="1">
    <source>
        <dbReference type="Pfam" id="PF01523"/>
    </source>
</evidence>
<evidence type="ECO:0000259" key="3">
    <source>
        <dbReference type="Pfam" id="PF19290"/>
    </source>
</evidence>
<dbReference type="AlphaFoldDB" id="A0A315XKW1"/>
<name>A0A315XKW1_9EURY</name>
<reference evidence="4 5" key="1">
    <citation type="submission" date="2017-03" db="EMBL/GenBank/DDBJ databases">
        <title>Genome sequence of Methanobrevibacter thaueri.</title>
        <authorList>
            <person name="Poehlein A."/>
            <person name="Seedorf H."/>
            <person name="Daniel R."/>
        </authorList>
    </citation>
    <scope>NUCLEOTIDE SEQUENCE [LARGE SCALE GENOMIC DNA]</scope>
    <source>
        <strain evidence="4 5">DSM 11995</strain>
    </source>
</reference>
<keyword evidence="4" id="KW-0378">Hydrolase</keyword>
<dbReference type="SUPFAM" id="SSF111283">
    <property type="entry name" value="Putative modulator of DNA gyrase, PmbA/TldD"/>
    <property type="match status" value="1"/>
</dbReference>
<dbReference type="InterPro" id="IPR047657">
    <property type="entry name" value="PmbA"/>
</dbReference>
<dbReference type="Proteomes" id="UP000251717">
    <property type="component" value="Unassembled WGS sequence"/>
</dbReference>
<dbReference type="Gene3D" id="3.30.2290.10">
    <property type="entry name" value="PmbA/TldD superfamily"/>
    <property type="match status" value="1"/>
</dbReference>
<dbReference type="PANTHER" id="PTHR43421:SF1">
    <property type="entry name" value="METALLOPROTEASE PMBA"/>
    <property type="match status" value="1"/>
</dbReference>
<accession>A0A315XKW1</accession>
<keyword evidence="4" id="KW-0645">Protease</keyword>
<dbReference type="RefSeq" id="WP_116592321.1">
    <property type="nucleotide sequence ID" value="NZ_MZGS01000024.1"/>
</dbReference>
<dbReference type="InterPro" id="IPR002510">
    <property type="entry name" value="Metalloprtase-TldD/E_N"/>
</dbReference>
<comment type="caution">
    <text evidence="4">The sequence shown here is derived from an EMBL/GenBank/DDBJ whole genome shotgun (WGS) entry which is preliminary data.</text>
</comment>
<dbReference type="Pfam" id="PF19290">
    <property type="entry name" value="PmbA_TldD_2nd"/>
    <property type="match status" value="1"/>
</dbReference>
<dbReference type="Pfam" id="PF01523">
    <property type="entry name" value="PmbA_TldD_1st"/>
    <property type="match status" value="1"/>
</dbReference>
<proteinExistence type="predicted"/>
<dbReference type="Pfam" id="PF19289">
    <property type="entry name" value="PmbA_TldD_3rd"/>
    <property type="match status" value="1"/>
</dbReference>
<gene>
    <name evidence="4" type="primary">pmbA</name>
    <name evidence="4" type="ORF">MBBTH_13870</name>
</gene>
<dbReference type="GO" id="GO:0008237">
    <property type="term" value="F:metallopeptidase activity"/>
    <property type="evidence" value="ECO:0007669"/>
    <property type="project" value="UniProtKB-KW"/>
</dbReference>
<dbReference type="InterPro" id="IPR045570">
    <property type="entry name" value="Metalloprtase-TldD/E_cen_dom"/>
</dbReference>
<evidence type="ECO:0000313" key="5">
    <source>
        <dbReference type="Proteomes" id="UP000251717"/>
    </source>
</evidence>
<organism evidence="4 5">
    <name type="scientific">Methanobrevibacter thaueri</name>
    <dbReference type="NCBI Taxonomy" id="190975"/>
    <lineage>
        <taxon>Archaea</taxon>
        <taxon>Methanobacteriati</taxon>
        <taxon>Methanobacteriota</taxon>
        <taxon>Methanomada group</taxon>
        <taxon>Methanobacteria</taxon>
        <taxon>Methanobacteriales</taxon>
        <taxon>Methanobacteriaceae</taxon>
        <taxon>Methanobrevibacter</taxon>
    </lineage>
</organism>
<dbReference type="PANTHER" id="PTHR43421">
    <property type="entry name" value="METALLOPROTEASE PMBA"/>
    <property type="match status" value="1"/>
</dbReference>
<evidence type="ECO:0000313" key="4">
    <source>
        <dbReference type="EMBL" id="PWB86404.1"/>
    </source>
</evidence>
<dbReference type="InterPro" id="IPR036059">
    <property type="entry name" value="TldD/PmbA_sf"/>
</dbReference>
<dbReference type="EC" id="3.4.-.-" evidence="4"/>
<evidence type="ECO:0000259" key="2">
    <source>
        <dbReference type="Pfam" id="PF19289"/>
    </source>
</evidence>
<keyword evidence="5" id="KW-1185">Reference proteome</keyword>
<dbReference type="GO" id="GO:0005829">
    <property type="term" value="C:cytosol"/>
    <property type="evidence" value="ECO:0007669"/>
    <property type="project" value="TreeGrafter"/>
</dbReference>
<protein>
    <submittedName>
        <fullName evidence="4">Metalloprotease PmbA</fullName>
        <ecNumber evidence="4">3.4.-.-</ecNumber>
    </submittedName>
</protein>
<dbReference type="EMBL" id="MZGS01000024">
    <property type="protein sequence ID" value="PWB86404.1"/>
    <property type="molecule type" value="Genomic_DNA"/>
</dbReference>
<sequence>MIYEIAESVKKTVENNCDAYEIYIDESKTIELDSLKEELNFAKEEIDLGVGIRVLKDKKQGFAFTSNLDNLTQTAQKAIDNAKLTKIDDNYAFAEVEKVSEVKDVYDNKFNDLSLDEAVEFLKTTIETASDSGCEVTGSGFSASEGRSLIVNSNGVSIEDEGTGFGLGLSVTIQKDGEIATAYNSQSSRFFDIDGEKLANEVCDLAKSSLNTKPIETNDYDVVLDYYAAVGLLQTYISAFNGENVLRGRSILKDKLGSEIANPTLSIIDNPLLDKGMYTSKCDGEGSVSRKTSLIKDGVLNSFIYDIYNANKVGEKTTSNGLRGSYFTTPMIAPTNLEFEFGEMRDLSEIKNGVLTTSVLGAHTANPISGDFSVEASNAFKIENGELTDPINKAMISGNIFEIMKNVEGLNSEIKQYGSFIIPKLLVHDLRVVGQ</sequence>
<dbReference type="OrthoDB" id="84520at2157"/>
<dbReference type="InterPro" id="IPR045569">
    <property type="entry name" value="Metalloprtase-TldD/E_C"/>
</dbReference>
<feature type="domain" description="Metalloprotease TldD/E C-terminal" evidence="2">
    <location>
        <begin position="218"/>
        <end position="434"/>
    </location>
</feature>
<feature type="domain" description="Metalloprotease TldD/E central" evidence="3">
    <location>
        <begin position="109"/>
        <end position="210"/>
    </location>
</feature>
<dbReference type="GO" id="GO:0006508">
    <property type="term" value="P:proteolysis"/>
    <property type="evidence" value="ECO:0007669"/>
    <property type="project" value="UniProtKB-KW"/>
</dbReference>
<feature type="domain" description="Metalloprotease TldD/E N-terminal" evidence="1">
    <location>
        <begin position="20"/>
        <end position="82"/>
    </location>
</feature>